<dbReference type="CDD" id="cd12797">
    <property type="entry name" value="M23_peptidase"/>
    <property type="match status" value="1"/>
</dbReference>
<dbReference type="PANTHER" id="PTHR21666">
    <property type="entry name" value="PEPTIDASE-RELATED"/>
    <property type="match status" value="1"/>
</dbReference>
<feature type="domain" description="LysM" evidence="3">
    <location>
        <begin position="134"/>
        <end position="178"/>
    </location>
</feature>
<comment type="caution">
    <text evidence="4">The sequence shown here is derived from an EMBL/GenBank/DDBJ whole genome shotgun (WGS) entry which is preliminary data.</text>
</comment>
<dbReference type="GO" id="GO:0004222">
    <property type="term" value="F:metalloendopeptidase activity"/>
    <property type="evidence" value="ECO:0007669"/>
    <property type="project" value="TreeGrafter"/>
</dbReference>
<dbReference type="AlphaFoldDB" id="A0A9D1FGZ2"/>
<dbReference type="Gene3D" id="2.70.70.10">
    <property type="entry name" value="Glucose Permease (Domain IIA)"/>
    <property type="match status" value="1"/>
</dbReference>
<name>A0A9D1FGZ2_9PROT</name>
<dbReference type="SUPFAM" id="SSF51261">
    <property type="entry name" value="Duplicated hybrid motif"/>
    <property type="match status" value="1"/>
</dbReference>
<dbReference type="PROSITE" id="PS51782">
    <property type="entry name" value="LYSM"/>
    <property type="match status" value="2"/>
</dbReference>
<evidence type="ECO:0000256" key="1">
    <source>
        <dbReference type="ARBA" id="ARBA00038420"/>
    </source>
</evidence>
<feature type="domain" description="LysM" evidence="3">
    <location>
        <begin position="211"/>
        <end position="255"/>
    </location>
</feature>
<evidence type="ECO:0000313" key="4">
    <source>
        <dbReference type="EMBL" id="HIS71226.1"/>
    </source>
</evidence>
<dbReference type="Gene3D" id="3.10.350.10">
    <property type="entry name" value="LysM domain"/>
    <property type="match status" value="2"/>
</dbReference>
<dbReference type="InterPro" id="IPR050570">
    <property type="entry name" value="Cell_wall_metabolism_enzyme"/>
</dbReference>
<dbReference type="SMART" id="SM00257">
    <property type="entry name" value="LysM"/>
    <property type="match status" value="2"/>
</dbReference>
<dbReference type="SUPFAM" id="SSF54106">
    <property type="entry name" value="LysM domain"/>
    <property type="match status" value="1"/>
</dbReference>
<proteinExistence type="inferred from homology"/>
<dbReference type="Pfam" id="PF01551">
    <property type="entry name" value="Peptidase_M23"/>
    <property type="match status" value="1"/>
</dbReference>
<dbReference type="Proteomes" id="UP000886742">
    <property type="component" value="Unassembled WGS sequence"/>
</dbReference>
<comment type="similarity">
    <text evidence="1">Belongs to the E.coli NlpD/Haemophilus LppB family.</text>
</comment>
<feature type="region of interest" description="Disordered" evidence="2">
    <location>
        <begin position="277"/>
        <end position="300"/>
    </location>
</feature>
<evidence type="ECO:0000259" key="3">
    <source>
        <dbReference type="PROSITE" id="PS51782"/>
    </source>
</evidence>
<gene>
    <name evidence="4" type="ORF">IAD02_04570</name>
</gene>
<dbReference type="InterPro" id="IPR016047">
    <property type="entry name" value="M23ase_b-sheet_dom"/>
</dbReference>
<dbReference type="InterPro" id="IPR018392">
    <property type="entry name" value="LysM"/>
</dbReference>
<dbReference type="InterPro" id="IPR036779">
    <property type="entry name" value="LysM_dom_sf"/>
</dbReference>
<dbReference type="PANTHER" id="PTHR21666:SF263">
    <property type="entry name" value="MUREIN HYDROLASE ACTIVATOR NLPD"/>
    <property type="match status" value="1"/>
</dbReference>
<dbReference type="Pfam" id="PF01476">
    <property type="entry name" value="LysM"/>
    <property type="match status" value="2"/>
</dbReference>
<evidence type="ECO:0000313" key="5">
    <source>
        <dbReference type="Proteomes" id="UP000886742"/>
    </source>
</evidence>
<dbReference type="InterPro" id="IPR011055">
    <property type="entry name" value="Dup_hybrid_motif"/>
</dbReference>
<accession>A0A9D1FGZ2</accession>
<reference evidence="4" key="2">
    <citation type="journal article" date="2021" name="PeerJ">
        <title>Extensive microbial diversity within the chicken gut microbiome revealed by metagenomics and culture.</title>
        <authorList>
            <person name="Gilroy R."/>
            <person name="Ravi A."/>
            <person name="Getino M."/>
            <person name="Pursley I."/>
            <person name="Horton D.L."/>
            <person name="Alikhan N.F."/>
            <person name="Baker D."/>
            <person name="Gharbi K."/>
            <person name="Hall N."/>
            <person name="Watson M."/>
            <person name="Adriaenssens E.M."/>
            <person name="Foster-Nyarko E."/>
            <person name="Jarju S."/>
            <person name="Secka A."/>
            <person name="Antonio M."/>
            <person name="Oren A."/>
            <person name="Chaudhuri R.R."/>
            <person name="La Ragione R."/>
            <person name="Hildebrand F."/>
            <person name="Pallen M.J."/>
        </authorList>
    </citation>
    <scope>NUCLEOTIDE SEQUENCE</scope>
    <source>
        <strain evidence="4">ChiGjej3B3-5194</strain>
    </source>
</reference>
<protein>
    <submittedName>
        <fullName evidence="4">M23 family metallopeptidase</fullName>
    </submittedName>
</protein>
<dbReference type="EMBL" id="DVJI01000013">
    <property type="protein sequence ID" value="HIS71226.1"/>
    <property type="molecule type" value="Genomic_DNA"/>
</dbReference>
<reference evidence="4" key="1">
    <citation type="submission" date="2020-10" db="EMBL/GenBank/DDBJ databases">
        <authorList>
            <person name="Gilroy R."/>
        </authorList>
    </citation>
    <scope>NUCLEOTIDE SEQUENCE</scope>
    <source>
        <strain evidence="4">ChiGjej3B3-5194</strain>
    </source>
</reference>
<organism evidence="4 5">
    <name type="scientific">Candidatus Enterousia intestinigallinarum</name>
    <dbReference type="NCBI Taxonomy" id="2840790"/>
    <lineage>
        <taxon>Bacteria</taxon>
        <taxon>Pseudomonadati</taxon>
        <taxon>Pseudomonadota</taxon>
        <taxon>Alphaproteobacteria</taxon>
        <taxon>Candidatus Enterousia</taxon>
    </lineage>
</organism>
<dbReference type="CDD" id="cd00118">
    <property type="entry name" value="LysM"/>
    <property type="match status" value="2"/>
</dbReference>
<sequence>MAVTACDLQPKIVSLPDTVGEFISSRYPALLADPETQPEIYNAASTDYGVYASPTLYGSVDDAEYVEYASVDDYIVPPSATSTSVASMYGDVPSQTSVTAGEPIVDTQTAVADAGADYLRVPMYGGIKTVQTTSEITVAAGDTLYSLAQMYGTTVDELINENNLVAPYTLSVGQKLKVPVVTETAATQTITVPARPATAPAANTTTRVELQEITVAAGDTLYSLSRKYSVPVNDLAVMNNLTAPFTLSVGQKLKVPNLSTAPVRTTSTSAVAIADSTTTAPTAKPKEKISSDPTKKLPTISARSSSKFSWPVRGKILSSYGAKSDGLFNDGINIAASRGTAVGAAENGVVAYAGNEVKGMGNLIIVQHSGGWMTVYAHLDSMTVRRGTKVSVGQKIGTVGETGKVDQPQLHFEIRKGTKAYNPSSYLK</sequence>
<evidence type="ECO:0000256" key="2">
    <source>
        <dbReference type="SAM" id="MobiDB-lite"/>
    </source>
</evidence>
<feature type="compositionally biased region" description="Basic and acidic residues" evidence="2">
    <location>
        <begin position="284"/>
        <end position="295"/>
    </location>
</feature>